<dbReference type="CDD" id="cd06261">
    <property type="entry name" value="TM_PBP2"/>
    <property type="match status" value="1"/>
</dbReference>
<evidence type="ECO:0000256" key="7">
    <source>
        <dbReference type="RuleBase" id="RU363032"/>
    </source>
</evidence>
<dbReference type="EMBL" id="CP108313">
    <property type="protein sequence ID" value="WTW66785.1"/>
    <property type="molecule type" value="Genomic_DNA"/>
</dbReference>
<dbReference type="PROSITE" id="PS50928">
    <property type="entry name" value="ABC_TM1"/>
    <property type="match status" value="1"/>
</dbReference>
<keyword evidence="4 7" id="KW-0812">Transmembrane</keyword>
<gene>
    <name evidence="10" type="ORF">OG398_00130</name>
</gene>
<protein>
    <submittedName>
        <fullName evidence="10">Sugar ABC transporter permease</fullName>
    </submittedName>
</protein>
<evidence type="ECO:0000256" key="2">
    <source>
        <dbReference type="ARBA" id="ARBA00022448"/>
    </source>
</evidence>
<accession>A0AAU2VJN2</accession>
<evidence type="ECO:0000256" key="6">
    <source>
        <dbReference type="ARBA" id="ARBA00023136"/>
    </source>
</evidence>
<name>A0AAU2VJN2_9ACTN</name>
<feature type="transmembrane region" description="Helical" evidence="7">
    <location>
        <begin position="47"/>
        <end position="71"/>
    </location>
</feature>
<feature type="transmembrane region" description="Helical" evidence="7">
    <location>
        <begin position="114"/>
        <end position="136"/>
    </location>
</feature>
<dbReference type="SUPFAM" id="SSF161098">
    <property type="entry name" value="MetI-like"/>
    <property type="match status" value="1"/>
</dbReference>
<reference evidence="10" key="1">
    <citation type="submission" date="2022-10" db="EMBL/GenBank/DDBJ databases">
        <title>The complete genomes of actinobacterial strains from the NBC collection.</title>
        <authorList>
            <person name="Joergensen T.S."/>
            <person name="Alvarez Arevalo M."/>
            <person name="Sterndorff E.B."/>
            <person name="Faurdal D."/>
            <person name="Vuksanovic O."/>
            <person name="Mourched A.-S."/>
            <person name="Charusanti P."/>
            <person name="Shaw S."/>
            <person name="Blin K."/>
            <person name="Weber T."/>
        </authorList>
    </citation>
    <scope>NUCLEOTIDE SEQUENCE</scope>
    <source>
        <strain evidence="10">NBC_00008</strain>
    </source>
</reference>
<evidence type="ECO:0000313" key="10">
    <source>
        <dbReference type="EMBL" id="WTW66785.1"/>
    </source>
</evidence>
<keyword evidence="5 7" id="KW-1133">Transmembrane helix</keyword>
<keyword evidence="3" id="KW-1003">Cell membrane</keyword>
<dbReference type="InterPro" id="IPR000515">
    <property type="entry name" value="MetI-like"/>
</dbReference>
<comment type="similarity">
    <text evidence="7">Belongs to the binding-protein-dependent transport system permease family.</text>
</comment>
<evidence type="ECO:0000256" key="8">
    <source>
        <dbReference type="SAM" id="MobiDB-lite"/>
    </source>
</evidence>
<evidence type="ECO:0000256" key="1">
    <source>
        <dbReference type="ARBA" id="ARBA00004651"/>
    </source>
</evidence>
<proteinExistence type="inferred from homology"/>
<dbReference type="Pfam" id="PF00528">
    <property type="entry name" value="BPD_transp_1"/>
    <property type="match status" value="1"/>
</dbReference>
<sequence length="337" mass="36691">MTTEMGTVRGARPAGNGPGDGNGTAAGAPRRRGPLGRMREKRKQAAWGYLFVAPAILLFALMGVYTIVYGFSLSFAQWNGFWPEWHWKGFKNYTDLLGGSPTYWPIVKKAATNTLWVVIGVPLLTVLVAFPLALVLNSVKRFQGVLRSIYFLPYVTTGIAVYFAWNYILEPGGAINLLLRTVGLGSLQEPQGWLGNPHTALPTMIVVMVWSAVPVAMLLYLTGLQSLDGSLLEAAQIDGAGWLRSTTTIVWPLMKPITVVVILLNVRDSLQGFQSFLIMTNGGPGDSTSVLGLETYRLAFLNELSPTLGLASALGWLLFIAALVVAFINQRAMRRMG</sequence>
<feature type="transmembrane region" description="Helical" evidence="7">
    <location>
        <begin position="148"/>
        <end position="168"/>
    </location>
</feature>
<dbReference type="PANTHER" id="PTHR30193:SF37">
    <property type="entry name" value="INNER MEMBRANE ABC TRANSPORTER PERMEASE PROTEIN YCJO"/>
    <property type="match status" value="1"/>
</dbReference>
<feature type="transmembrane region" description="Helical" evidence="7">
    <location>
        <begin position="242"/>
        <end position="264"/>
    </location>
</feature>
<dbReference type="Gene3D" id="1.10.3720.10">
    <property type="entry name" value="MetI-like"/>
    <property type="match status" value="1"/>
</dbReference>
<feature type="region of interest" description="Disordered" evidence="8">
    <location>
        <begin position="1"/>
        <end position="36"/>
    </location>
</feature>
<feature type="domain" description="ABC transmembrane type-1" evidence="9">
    <location>
        <begin position="111"/>
        <end position="329"/>
    </location>
</feature>
<comment type="subcellular location">
    <subcellularLocation>
        <location evidence="1 7">Cell membrane</location>
        <topology evidence="1 7">Multi-pass membrane protein</topology>
    </subcellularLocation>
</comment>
<dbReference type="PANTHER" id="PTHR30193">
    <property type="entry name" value="ABC TRANSPORTER PERMEASE PROTEIN"/>
    <property type="match status" value="1"/>
</dbReference>
<dbReference type="AlphaFoldDB" id="A0AAU2VJN2"/>
<organism evidence="10">
    <name type="scientific">Streptomyces sp. NBC_00008</name>
    <dbReference type="NCBI Taxonomy" id="2903610"/>
    <lineage>
        <taxon>Bacteria</taxon>
        <taxon>Bacillati</taxon>
        <taxon>Actinomycetota</taxon>
        <taxon>Actinomycetes</taxon>
        <taxon>Kitasatosporales</taxon>
        <taxon>Streptomycetaceae</taxon>
        <taxon>Streptomyces</taxon>
    </lineage>
</organism>
<dbReference type="InterPro" id="IPR051393">
    <property type="entry name" value="ABC_transporter_permease"/>
</dbReference>
<feature type="transmembrane region" description="Helical" evidence="7">
    <location>
        <begin position="200"/>
        <end position="221"/>
    </location>
</feature>
<evidence type="ECO:0000256" key="5">
    <source>
        <dbReference type="ARBA" id="ARBA00022989"/>
    </source>
</evidence>
<evidence type="ECO:0000259" key="9">
    <source>
        <dbReference type="PROSITE" id="PS50928"/>
    </source>
</evidence>
<dbReference type="InterPro" id="IPR035906">
    <property type="entry name" value="MetI-like_sf"/>
</dbReference>
<evidence type="ECO:0000256" key="3">
    <source>
        <dbReference type="ARBA" id="ARBA00022475"/>
    </source>
</evidence>
<keyword evidence="2 7" id="KW-0813">Transport</keyword>
<feature type="transmembrane region" description="Helical" evidence="7">
    <location>
        <begin position="308"/>
        <end position="328"/>
    </location>
</feature>
<evidence type="ECO:0000256" key="4">
    <source>
        <dbReference type="ARBA" id="ARBA00022692"/>
    </source>
</evidence>
<dbReference type="GO" id="GO:0005886">
    <property type="term" value="C:plasma membrane"/>
    <property type="evidence" value="ECO:0007669"/>
    <property type="project" value="UniProtKB-SubCell"/>
</dbReference>
<dbReference type="GO" id="GO:0055085">
    <property type="term" value="P:transmembrane transport"/>
    <property type="evidence" value="ECO:0007669"/>
    <property type="project" value="InterPro"/>
</dbReference>
<keyword evidence="6 7" id="KW-0472">Membrane</keyword>